<sequence length="162" mass="18037">MTITSEADIVRQLRVDYEASARPVKNPADPVMVAFEFEYLYLLGVNTAEESITLRFDYNMKWIDEYLQWTPSNVSAPVLTLNLLQEDVWQPDFVLEEMIFEVGPGPGPVQGSVGSVPVLVRSKAQRGRSGPGPVQSSVRSVPVPVRYSTKYRGPTPNTAVQH</sequence>
<protein>
    <submittedName>
        <fullName evidence="3">Neurotransmitter-gated ion-channel ligand-binding domain-containing protein</fullName>
    </submittedName>
</protein>
<dbReference type="Proteomes" id="UP000887566">
    <property type="component" value="Unplaced"/>
</dbReference>
<dbReference type="GO" id="GO:0016020">
    <property type="term" value="C:membrane"/>
    <property type="evidence" value="ECO:0007669"/>
    <property type="project" value="InterPro"/>
</dbReference>
<proteinExistence type="predicted"/>
<evidence type="ECO:0000313" key="3">
    <source>
        <dbReference type="WBParaSite" id="PSAMB.scaffold1432size31602.g13224.t1"/>
    </source>
</evidence>
<dbReference type="WBParaSite" id="PSAMB.scaffold1432size31602.g13224.t1">
    <property type="protein sequence ID" value="PSAMB.scaffold1432size31602.g13224.t1"/>
    <property type="gene ID" value="PSAMB.scaffold1432size31602.g13224"/>
</dbReference>
<feature type="domain" description="Neurotransmitter-gated ion-channel ligand-binding" evidence="1">
    <location>
        <begin position="7"/>
        <end position="97"/>
    </location>
</feature>
<evidence type="ECO:0000313" key="2">
    <source>
        <dbReference type="Proteomes" id="UP000887566"/>
    </source>
</evidence>
<dbReference type="Pfam" id="PF02931">
    <property type="entry name" value="Neur_chan_LBD"/>
    <property type="match status" value="1"/>
</dbReference>
<dbReference type="GO" id="GO:0005230">
    <property type="term" value="F:extracellular ligand-gated monoatomic ion channel activity"/>
    <property type="evidence" value="ECO:0007669"/>
    <property type="project" value="InterPro"/>
</dbReference>
<dbReference type="InterPro" id="IPR036734">
    <property type="entry name" value="Neur_chan_lig-bd_sf"/>
</dbReference>
<dbReference type="SUPFAM" id="SSF63712">
    <property type="entry name" value="Nicotinic receptor ligand binding domain-like"/>
    <property type="match status" value="1"/>
</dbReference>
<name>A0A914V0Z2_9BILA</name>
<organism evidence="2 3">
    <name type="scientific">Plectus sambesii</name>
    <dbReference type="NCBI Taxonomy" id="2011161"/>
    <lineage>
        <taxon>Eukaryota</taxon>
        <taxon>Metazoa</taxon>
        <taxon>Ecdysozoa</taxon>
        <taxon>Nematoda</taxon>
        <taxon>Chromadorea</taxon>
        <taxon>Plectida</taxon>
        <taxon>Plectina</taxon>
        <taxon>Plectoidea</taxon>
        <taxon>Plectidae</taxon>
        <taxon>Plectus</taxon>
    </lineage>
</organism>
<reference evidence="3" key="1">
    <citation type="submission" date="2022-11" db="UniProtKB">
        <authorList>
            <consortium name="WormBaseParasite"/>
        </authorList>
    </citation>
    <scope>IDENTIFICATION</scope>
</reference>
<evidence type="ECO:0000259" key="1">
    <source>
        <dbReference type="Pfam" id="PF02931"/>
    </source>
</evidence>
<dbReference type="AlphaFoldDB" id="A0A914V0Z2"/>
<keyword evidence="2" id="KW-1185">Reference proteome</keyword>
<dbReference type="Gene3D" id="2.70.170.10">
    <property type="entry name" value="Neurotransmitter-gated ion-channel ligand-binding domain"/>
    <property type="match status" value="1"/>
</dbReference>
<accession>A0A914V0Z2</accession>
<dbReference type="InterPro" id="IPR006202">
    <property type="entry name" value="Neur_chan_lig-bd"/>
</dbReference>